<evidence type="ECO:0000256" key="1">
    <source>
        <dbReference type="ARBA" id="ARBA00022729"/>
    </source>
</evidence>
<evidence type="ECO:0000313" key="3">
    <source>
        <dbReference type="EMBL" id="GAF95216.1"/>
    </source>
</evidence>
<dbReference type="PANTHER" id="PTHR43817">
    <property type="entry name" value="GLYCOSYL HYDROLASE"/>
    <property type="match status" value="1"/>
</dbReference>
<evidence type="ECO:0008006" key="4">
    <source>
        <dbReference type="Google" id="ProtNLM"/>
    </source>
</evidence>
<comment type="caution">
    <text evidence="3">The sequence shown here is derived from an EMBL/GenBank/DDBJ whole genome shotgun (WGS) entry which is preliminary data.</text>
</comment>
<feature type="non-terminal residue" evidence="3">
    <location>
        <position position="283"/>
    </location>
</feature>
<proteinExistence type="predicted"/>
<dbReference type="SUPFAM" id="SSF49785">
    <property type="entry name" value="Galactose-binding domain-like"/>
    <property type="match status" value="1"/>
</dbReference>
<dbReference type="Gene3D" id="2.60.120.260">
    <property type="entry name" value="Galactose-binding domain-like"/>
    <property type="match status" value="1"/>
</dbReference>
<dbReference type="NCBIfam" id="NF045579">
    <property type="entry name" value="rhamnoside_JR"/>
    <property type="match status" value="1"/>
</dbReference>
<organism evidence="3">
    <name type="scientific">marine sediment metagenome</name>
    <dbReference type="NCBI Taxonomy" id="412755"/>
    <lineage>
        <taxon>unclassified sequences</taxon>
        <taxon>metagenomes</taxon>
        <taxon>ecological metagenomes</taxon>
    </lineage>
</organism>
<dbReference type="GO" id="GO:0016787">
    <property type="term" value="F:hydrolase activity"/>
    <property type="evidence" value="ECO:0007669"/>
    <property type="project" value="UniProtKB-KW"/>
</dbReference>
<name>X0U7A9_9ZZZZ</name>
<evidence type="ECO:0000256" key="2">
    <source>
        <dbReference type="ARBA" id="ARBA00022801"/>
    </source>
</evidence>
<dbReference type="EMBL" id="BARS01015863">
    <property type="protein sequence ID" value="GAF95216.1"/>
    <property type="molecule type" value="Genomic_DNA"/>
</dbReference>
<keyword evidence="1" id="KW-0732">Signal</keyword>
<dbReference type="InterPro" id="IPR008979">
    <property type="entry name" value="Galactose-bd-like_sf"/>
</dbReference>
<feature type="non-terminal residue" evidence="3">
    <location>
        <position position="1"/>
    </location>
</feature>
<reference evidence="3" key="1">
    <citation type="journal article" date="2014" name="Front. Microbiol.">
        <title>High frequency of phylogenetically diverse reductive dehalogenase-homologous genes in deep subseafloor sedimentary metagenomes.</title>
        <authorList>
            <person name="Kawai M."/>
            <person name="Futagami T."/>
            <person name="Toyoda A."/>
            <person name="Takaki Y."/>
            <person name="Nishi S."/>
            <person name="Hori S."/>
            <person name="Arai W."/>
            <person name="Tsubouchi T."/>
            <person name="Morono Y."/>
            <person name="Uchiyama I."/>
            <person name="Ito T."/>
            <person name="Fujiyama A."/>
            <person name="Inagaki F."/>
            <person name="Takami H."/>
        </authorList>
    </citation>
    <scope>NUCLEOTIDE SEQUENCE</scope>
    <source>
        <strain evidence="3">Expedition CK06-06</strain>
    </source>
</reference>
<dbReference type="AlphaFoldDB" id="X0U7A9"/>
<accession>X0U7A9</accession>
<gene>
    <name evidence="3" type="ORF">S01H1_26187</name>
</gene>
<dbReference type="Pfam" id="PF17132">
    <property type="entry name" value="Glyco_hydro_106"/>
    <property type="match status" value="1"/>
</dbReference>
<sequence>GKGRVYTNMTSRQVLAEMGVKPDFTVLEGGSQEGPDRIDYNHRRTNNADVYFVCNGAKETKTLLCRFRDAEGRPEIWYPVSGEICSAKDIICQPDNSCHIELELPAIGSAFVVFRRDGQAPEKTGSFFVNKSAKRTPMNGTWTVKFQPGRLAPESVEWDELIDWTNSEEPGIKYFSGTAAYSIQFNMPEAASGDFWLDLGMVCEVGEVSIDGQDLGTVWTFPFRVKVPAKLLSKGSHILEVKVTNVWNNRLVGDQFLPEEKRITHTNMQGQHTKNSPLVPSGL</sequence>
<protein>
    <recommendedName>
        <fullName evidence="4">Glycosyl hydrolases family 2 sugar binding domain-containing protein</fullName>
    </recommendedName>
</protein>
<dbReference type="PANTHER" id="PTHR43817:SF1">
    <property type="entry name" value="HYDROLASE, FAMILY 43, PUTATIVE (AFU_ORTHOLOGUE AFUA_3G01660)-RELATED"/>
    <property type="match status" value="1"/>
</dbReference>
<keyword evidence="2" id="KW-0378">Hydrolase</keyword>